<organism evidence="2 3">
    <name type="scientific">Sparassis crispa</name>
    <dbReference type="NCBI Taxonomy" id="139825"/>
    <lineage>
        <taxon>Eukaryota</taxon>
        <taxon>Fungi</taxon>
        <taxon>Dikarya</taxon>
        <taxon>Basidiomycota</taxon>
        <taxon>Agaricomycotina</taxon>
        <taxon>Agaricomycetes</taxon>
        <taxon>Polyporales</taxon>
        <taxon>Sparassidaceae</taxon>
        <taxon>Sparassis</taxon>
    </lineage>
</organism>
<protein>
    <submittedName>
        <fullName evidence="2">Thioredoxin-like protein</fullName>
    </submittedName>
</protein>
<comment type="caution">
    <text evidence="2">The sequence shown here is derived from an EMBL/GenBank/DDBJ whole genome shotgun (WGS) entry which is preliminary data.</text>
</comment>
<dbReference type="OrthoDB" id="1930760at2759"/>
<dbReference type="PANTHER" id="PTHR13887:SF41">
    <property type="entry name" value="THIOREDOXIN SUPERFAMILY PROTEIN"/>
    <property type="match status" value="1"/>
</dbReference>
<accession>A0A401H0S6</accession>
<dbReference type="GO" id="GO:0016491">
    <property type="term" value="F:oxidoreductase activity"/>
    <property type="evidence" value="ECO:0007669"/>
    <property type="project" value="InterPro"/>
</dbReference>
<evidence type="ECO:0000313" key="2">
    <source>
        <dbReference type="EMBL" id="GBE88018.1"/>
    </source>
</evidence>
<dbReference type="Gene3D" id="3.40.30.10">
    <property type="entry name" value="Glutaredoxin"/>
    <property type="match status" value="1"/>
</dbReference>
<dbReference type="RefSeq" id="XP_027618931.1">
    <property type="nucleotide sequence ID" value="XM_027763130.1"/>
</dbReference>
<dbReference type="PANTHER" id="PTHR13887">
    <property type="entry name" value="GLUTATHIONE S-TRANSFERASE KAPPA"/>
    <property type="match status" value="1"/>
</dbReference>
<sequence length="237" mass="26327">MAAIQPRVVSLVVISDMICPWCYVGHRELTLAIEAVADLPITIKVEHRPYRLQPSLKDDQCIVKREWYLERFGKEKSSNIEQLVTARAKQLGLNINYEGTITQTTRAHRLSLKAWKLGGQATQEPFINAIHKAYFEDCKNIGDFEVLGELAEASGVMSKAEAVKFLESDECLEEVEEMSAEARRKGVTGVPFTIVDGRWAVIGGQTSEVYIEIFKKLAQTEKGTPLNGVPAASTCLA</sequence>
<name>A0A401H0S6_9APHY</name>
<dbReference type="EMBL" id="BFAD01000012">
    <property type="protein sequence ID" value="GBE88018.1"/>
    <property type="molecule type" value="Genomic_DNA"/>
</dbReference>
<keyword evidence="3" id="KW-1185">Reference proteome</keyword>
<feature type="domain" description="DSBA-like thioredoxin" evidence="1">
    <location>
        <begin position="12"/>
        <end position="208"/>
    </location>
</feature>
<dbReference type="Proteomes" id="UP000287166">
    <property type="component" value="Unassembled WGS sequence"/>
</dbReference>
<dbReference type="SUPFAM" id="SSF52833">
    <property type="entry name" value="Thioredoxin-like"/>
    <property type="match status" value="1"/>
</dbReference>
<proteinExistence type="predicted"/>
<evidence type="ECO:0000259" key="1">
    <source>
        <dbReference type="Pfam" id="PF01323"/>
    </source>
</evidence>
<dbReference type="CDD" id="cd03024">
    <property type="entry name" value="DsbA_FrnE"/>
    <property type="match status" value="1"/>
</dbReference>
<dbReference type="Pfam" id="PF01323">
    <property type="entry name" value="DSBA"/>
    <property type="match status" value="1"/>
</dbReference>
<dbReference type="GeneID" id="38784935"/>
<dbReference type="AlphaFoldDB" id="A0A401H0S6"/>
<reference evidence="2 3" key="1">
    <citation type="journal article" date="2018" name="Sci. Rep.">
        <title>Genome sequence of the cauliflower mushroom Sparassis crispa (Hanabiratake) and its association with beneficial usage.</title>
        <authorList>
            <person name="Kiyama R."/>
            <person name="Furutani Y."/>
            <person name="Kawaguchi K."/>
            <person name="Nakanishi T."/>
        </authorList>
    </citation>
    <scope>NUCLEOTIDE SEQUENCE [LARGE SCALE GENOMIC DNA]</scope>
</reference>
<dbReference type="InterPro" id="IPR036249">
    <property type="entry name" value="Thioredoxin-like_sf"/>
</dbReference>
<dbReference type="STRING" id="139825.A0A401H0S6"/>
<dbReference type="InParanoid" id="A0A401H0S6"/>
<gene>
    <name evidence="2" type="ORF">SCP_1202440</name>
</gene>
<evidence type="ECO:0000313" key="3">
    <source>
        <dbReference type="Proteomes" id="UP000287166"/>
    </source>
</evidence>
<dbReference type="InterPro" id="IPR001853">
    <property type="entry name" value="DSBA-like_thioredoxin_dom"/>
</dbReference>